<comment type="similarity">
    <text evidence="2 10">Belongs to the mitochondrial carrier (TC 2.A.29) family.</text>
</comment>
<dbReference type="STRING" id="7167.A0A182FF74"/>
<dbReference type="GO" id="GO:0080122">
    <property type="term" value="F:AMP transmembrane transporter activity"/>
    <property type="evidence" value="ECO:0007669"/>
    <property type="project" value="TreeGrafter"/>
</dbReference>
<evidence type="ECO:0000256" key="4">
    <source>
        <dbReference type="ARBA" id="ARBA00022692"/>
    </source>
</evidence>
<evidence type="ECO:0000313" key="11">
    <source>
        <dbReference type="EnsemblMetazoa" id="AALB005166-PA"/>
    </source>
</evidence>
<dbReference type="InterPro" id="IPR018108">
    <property type="entry name" value="MCP_transmembrane"/>
</dbReference>
<reference evidence="11 12" key="1">
    <citation type="journal article" date="2017" name="G3 (Bethesda)">
        <title>The Physical Genome Mapping of Anopheles albimanus Corrected Scaffold Misassemblies and Identified Interarm Rearrangements in Genus Anopheles.</title>
        <authorList>
            <person name="Artemov G.N."/>
            <person name="Peery A.N."/>
            <person name="Jiang X."/>
            <person name="Tu Z."/>
            <person name="Stegniy V.N."/>
            <person name="Sharakhova M.V."/>
            <person name="Sharakhov I.V."/>
        </authorList>
    </citation>
    <scope>NUCLEOTIDE SEQUENCE [LARGE SCALE GENOMIC DNA]</scope>
    <source>
        <strain evidence="11 12">ALBI9_A</strain>
    </source>
</reference>
<dbReference type="GO" id="GO:0015230">
    <property type="term" value="F:FAD transmembrane transporter activity"/>
    <property type="evidence" value="ECO:0007669"/>
    <property type="project" value="TreeGrafter"/>
</dbReference>
<dbReference type="GO" id="GO:0044610">
    <property type="term" value="F:FMN transmembrane transporter activity"/>
    <property type="evidence" value="ECO:0007669"/>
    <property type="project" value="TreeGrafter"/>
</dbReference>
<dbReference type="AlphaFoldDB" id="A0A182FF74"/>
<dbReference type="GO" id="GO:0015228">
    <property type="term" value="F:coenzyme A transmembrane transporter activity"/>
    <property type="evidence" value="ECO:0007669"/>
    <property type="project" value="TreeGrafter"/>
</dbReference>
<keyword evidence="12" id="KW-1185">Reference proteome</keyword>
<evidence type="ECO:0000256" key="5">
    <source>
        <dbReference type="ARBA" id="ARBA00022737"/>
    </source>
</evidence>
<dbReference type="SUPFAM" id="SSF103506">
    <property type="entry name" value="Mitochondrial carrier"/>
    <property type="match status" value="1"/>
</dbReference>
<evidence type="ECO:0000313" key="12">
    <source>
        <dbReference type="Proteomes" id="UP000069272"/>
    </source>
</evidence>
<keyword evidence="5" id="KW-0677">Repeat</keyword>
<dbReference type="Pfam" id="PF00153">
    <property type="entry name" value="Mito_carr"/>
    <property type="match status" value="3"/>
</dbReference>
<evidence type="ECO:0008006" key="13">
    <source>
        <dbReference type="Google" id="ProtNLM"/>
    </source>
</evidence>
<evidence type="ECO:0000256" key="8">
    <source>
        <dbReference type="ARBA" id="ARBA00023140"/>
    </source>
</evidence>
<dbReference type="Proteomes" id="UP000069272">
    <property type="component" value="Chromosome 3L"/>
</dbReference>
<dbReference type="EnsemblMetazoa" id="AALB005166-RA">
    <property type="protein sequence ID" value="AALB005166-PA"/>
    <property type="gene ID" value="AALB005166"/>
</dbReference>
<feature type="repeat" description="Solcar" evidence="9">
    <location>
        <begin position="12"/>
        <end position="110"/>
    </location>
</feature>
<organism evidence="11 12">
    <name type="scientific">Anopheles albimanus</name>
    <name type="common">New world malaria mosquito</name>
    <dbReference type="NCBI Taxonomy" id="7167"/>
    <lineage>
        <taxon>Eukaryota</taxon>
        <taxon>Metazoa</taxon>
        <taxon>Ecdysozoa</taxon>
        <taxon>Arthropoda</taxon>
        <taxon>Hexapoda</taxon>
        <taxon>Insecta</taxon>
        <taxon>Pterygota</taxon>
        <taxon>Neoptera</taxon>
        <taxon>Endopterygota</taxon>
        <taxon>Diptera</taxon>
        <taxon>Nematocera</taxon>
        <taxon>Culicoidea</taxon>
        <taxon>Culicidae</taxon>
        <taxon>Anophelinae</taxon>
        <taxon>Anopheles</taxon>
    </lineage>
</organism>
<dbReference type="PANTHER" id="PTHR45939">
    <property type="entry name" value="PEROXISOMAL MEMBRANE PROTEIN PMP34-RELATED"/>
    <property type="match status" value="1"/>
</dbReference>
<dbReference type="GO" id="GO:0005778">
    <property type="term" value="C:peroxisomal membrane"/>
    <property type="evidence" value="ECO:0007669"/>
    <property type="project" value="UniProtKB-SubCell"/>
</dbReference>
<keyword evidence="6" id="KW-1133">Transmembrane helix</keyword>
<evidence type="ECO:0000256" key="6">
    <source>
        <dbReference type="ARBA" id="ARBA00022989"/>
    </source>
</evidence>
<evidence type="ECO:0000256" key="7">
    <source>
        <dbReference type="ARBA" id="ARBA00023136"/>
    </source>
</evidence>
<dbReference type="PANTHER" id="PTHR45939:SF5">
    <property type="entry name" value="PEROXISOMAL MEMBRANE PROTEIN PMP34"/>
    <property type="match status" value="1"/>
</dbReference>
<protein>
    <recommendedName>
        <fullName evidence="13">Peroxisomal membrane protein PMP34</fullName>
    </recommendedName>
</protein>
<dbReference type="PROSITE" id="PS50920">
    <property type="entry name" value="SOLCAR"/>
    <property type="match status" value="3"/>
</dbReference>
<evidence type="ECO:0000256" key="9">
    <source>
        <dbReference type="PROSITE-ProRule" id="PRU00282"/>
    </source>
</evidence>
<keyword evidence="8" id="KW-0576">Peroxisome</keyword>
<dbReference type="VEuPathDB" id="VectorBase:AALB20_030881"/>
<evidence type="ECO:0000256" key="1">
    <source>
        <dbReference type="ARBA" id="ARBA00004585"/>
    </source>
</evidence>
<comment type="subcellular location">
    <subcellularLocation>
        <location evidence="1">Peroxisome membrane</location>
        <topology evidence="1">Multi-pass membrane protein</topology>
    </subcellularLocation>
</comment>
<dbReference type="GO" id="GO:0015217">
    <property type="term" value="F:ADP transmembrane transporter activity"/>
    <property type="evidence" value="ECO:0007669"/>
    <property type="project" value="TreeGrafter"/>
</dbReference>
<dbReference type="GO" id="GO:0005347">
    <property type="term" value="F:ATP transmembrane transporter activity"/>
    <property type="evidence" value="ECO:0007669"/>
    <property type="project" value="TreeGrafter"/>
</dbReference>
<keyword evidence="4 9" id="KW-0812">Transmembrane</keyword>
<proteinExistence type="inferred from homology"/>
<name>A0A182FF74_ANOAL</name>
<accession>A0A182FF74</accession>
<keyword evidence="3 10" id="KW-0813">Transport</keyword>
<dbReference type="GO" id="GO:0051724">
    <property type="term" value="F:NAD transmembrane transporter activity"/>
    <property type="evidence" value="ECO:0007669"/>
    <property type="project" value="TreeGrafter"/>
</dbReference>
<dbReference type="InterPro" id="IPR023395">
    <property type="entry name" value="MCP_dom_sf"/>
</dbReference>
<feature type="repeat" description="Solcar" evidence="9">
    <location>
        <begin position="246"/>
        <end position="337"/>
    </location>
</feature>
<dbReference type="FunFam" id="1.50.40.10:FF:000129">
    <property type="entry name" value="Peroxisomal membrane protein"/>
    <property type="match status" value="1"/>
</dbReference>
<feature type="repeat" description="Solcar" evidence="9">
    <location>
        <begin position="123"/>
        <end position="235"/>
    </location>
</feature>
<dbReference type="InterPro" id="IPR052217">
    <property type="entry name" value="Mito/Peroxisomal_Carrier"/>
</dbReference>
<evidence type="ECO:0000256" key="3">
    <source>
        <dbReference type="ARBA" id="ARBA00022448"/>
    </source>
</evidence>
<evidence type="ECO:0000256" key="10">
    <source>
        <dbReference type="RuleBase" id="RU000488"/>
    </source>
</evidence>
<dbReference type="Gene3D" id="1.50.40.10">
    <property type="entry name" value="Mitochondrial carrier domain"/>
    <property type="match status" value="1"/>
</dbReference>
<dbReference type="VEuPathDB" id="VectorBase:AALB005166"/>
<reference evidence="11" key="2">
    <citation type="submission" date="2022-08" db="UniProtKB">
        <authorList>
            <consortium name="EnsemblMetazoa"/>
        </authorList>
    </citation>
    <scope>IDENTIFICATION</scope>
    <source>
        <strain evidence="11">STECLA/ALBI9_A</strain>
    </source>
</reference>
<evidence type="ECO:0000256" key="2">
    <source>
        <dbReference type="ARBA" id="ARBA00006375"/>
    </source>
</evidence>
<keyword evidence="7 9" id="KW-0472">Membrane</keyword>
<sequence length="352" mass="38243">MSQSKLKQVFSYQSWVHAVSGSAGSVIAMSAFYPLDTVRSRLQCEYGTDTYSRAMEEPDRRKALSTWRILMHLIEEEGFATLYRGLVPVLQSLCISNFVYFYTFHSLKALRAASVAGGPGAGQSALGDLLLGSLAGVVNVLTTTPFWVVNTRLKMKGIDQQHRLLGGAGSSSSARNGGHSSHSSNSVKYDGLLDGLQYIARTEGVRGLWAGAVPSLLLVINPAIQFMVYEALKRRLTEGRPSSSSPSAITFFSIGAIAKMIATVLTYPLQLVQTKLRHGNADKSLNLPSDIDTVQLLLIILKRQGVAGLYRGLEAKLLQTVLTAALMFMAYEKIARFVTSLLISPKSVKGLH</sequence>